<dbReference type="AlphaFoldDB" id="A0AAD6GBK6"/>
<gene>
    <name evidence="2" type="ORF">N7494_012812</name>
</gene>
<evidence type="ECO:0000313" key="3">
    <source>
        <dbReference type="Proteomes" id="UP001220324"/>
    </source>
</evidence>
<feature type="chain" id="PRO_5042027091" evidence="1">
    <location>
        <begin position="19"/>
        <end position="460"/>
    </location>
</feature>
<comment type="caution">
    <text evidence="2">The sequence shown here is derived from an EMBL/GenBank/DDBJ whole genome shotgun (WGS) entry which is preliminary data.</text>
</comment>
<reference evidence="2 3" key="1">
    <citation type="journal article" date="2023" name="IMA Fungus">
        <title>Comparative genomic study of the Penicillium genus elucidates a diverse pangenome and 15 lateral gene transfer events.</title>
        <authorList>
            <person name="Petersen C."/>
            <person name="Sorensen T."/>
            <person name="Nielsen M.R."/>
            <person name="Sondergaard T.E."/>
            <person name="Sorensen J.L."/>
            <person name="Fitzpatrick D.A."/>
            <person name="Frisvad J.C."/>
            <person name="Nielsen K.L."/>
        </authorList>
    </citation>
    <scope>NUCLEOTIDE SEQUENCE [LARGE SCALE GENOMIC DNA]</scope>
    <source>
        <strain evidence="2 3">IBT 35679</strain>
    </source>
</reference>
<sequence>MRHICAFQALLGLQHARSLVLGLQAFNTDRVISVDVSDTIGRFKNLQGMFLTIEEPTMVMADQTAIGTNSADTGASLGNDDIHNRDPILASLWPDYGIKHVLIYTWPEVFLGFEATGEAADALNNANYNWTEADSWIHYVISHGAKATIQYAGDVLKSSPETAGKIGFMIADRYMNGAHGSGFYDALELFDFDAEADLQNTPDVQSNYDSLFPLFAAFAHGVAKASDKAGVGAWGGNRIWTSYKNYSLYDPFVSRFYKDCKQQNVPLKAATFHFTNSQFSFDPYDVRRVTDNFRKHVLNPAGFSDLPIWMTEYEPNPSGIKPTSKQALEAYNDPAFIASYTIGTAMYSQDSSIDQAFTWPGFGWGGSGAGNASFAPWFKKSANGSAIALNQAAAWGLQAQLISATPERVQVEGSSSDGFAVLAGRSSTPNVVQVLLNNYQPDYDMISEITHATVCDASAS</sequence>
<protein>
    <submittedName>
        <fullName evidence="2">Uncharacterized protein</fullName>
    </submittedName>
</protein>
<evidence type="ECO:0000313" key="2">
    <source>
        <dbReference type="EMBL" id="KAJ5526162.1"/>
    </source>
</evidence>
<feature type="signal peptide" evidence="1">
    <location>
        <begin position="1"/>
        <end position="18"/>
    </location>
</feature>
<accession>A0AAD6GBK6</accession>
<dbReference type="Gene3D" id="3.20.20.80">
    <property type="entry name" value="Glycosidases"/>
    <property type="match status" value="1"/>
</dbReference>
<dbReference type="EMBL" id="JAQIZZ010000008">
    <property type="protein sequence ID" value="KAJ5526162.1"/>
    <property type="molecule type" value="Genomic_DNA"/>
</dbReference>
<keyword evidence="3" id="KW-1185">Reference proteome</keyword>
<dbReference type="Proteomes" id="UP001220324">
    <property type="component" value="Unassembled WGS sequence"/>
</dbReference>
<keyword evidence="1" id="KW-0732">Signal</keyword>
<proteinExistence type="predicted"/>
<organism evidence="2 3">
    <name type="scientific">Penicillium frequentans</name>
    <dbReference type="NCBI Taxonomy" id="3151616"/>
    <lineage>
        <taxon>Eukaryota</taxon>
        <taxon>Fungi</taxon>
        <taxon>Dikarya</taxon>
        <taxon>Ascomycota</taxon>
        <taxon>Pezizomycotina</taxon>
        <taxon>Eurotiomycetes</taxon>
        <taxon>Eurotiomycetidae</taxon>
        <taxon>Eurotiales</taxon>
        <taxon>Aspergillaceae</taxon>
        <taxon>Penicillium</taxon>
    </lineage>
</organism>
<name>A0AAD6GBK6_9EURO</name>
<evidence type="ECO:0000256" key="1">
    <source>
        <dbReference type="SAM" id="SignalP"/>
    </source>
</evidence>